<sequence length="100" mass="11046">MEHLKQKCAYALSLLPQYAHFFDLEGSEVAGGILPVQEDHQSSETPLFFAYSLQEDDCHYIGMDEGLLSELTVREIALVALANLAARIDRNSLPQGLNAP</sequence>
<evidence type="ECO:0000313" key="2">
    <source>
        <dbReference type="Proteomes" id="UP000249522"/>
    </source>
</evidence>
<name>A0A2W1LNV1_9BACL</name>
<evidence type="ECO:0000313" key="1">
    <source>
        <dbReference type="EMBL" id="PZD96174.1"/>
    </source>
</evidence>
<reference evidence="1 2" key="1">
    <citation type="submission" date="2018-06" db="EMBL/GenBank/DDBJ databases">
        <title>Paenibacillus imtechensis sp. nov.</title>
        <authorList>
            <person name="Pinnaka A.K."/>
            <person name="Singh H."/>
            <person name="Kaur M."/>
        </authorList>
    </citation>
    <scope>NUCLEOTIDE SEQUENCE [LARGE SCALE GENOMIC DNA]</scope>
    <source>
        <strain evidence="1 2">SMB1</strain>
    </source>
</reference>
<dbReference type="EMBL" id="QKRB01000042">
    <property type="protein sequence ID" value="PZD96174.1"/>
    <property type="molecule type" value="Genomic_DNA"/>
</dbReference>
<gene>
    <name evidence="1" type="ORF">DNH61_09725</name>
</gene>
<proteinExistence type="predicted"/>
<protein>
    <submittedName>
        <fullName evidence="1">Uncharacterized protein</fullName>
    </submittedName>
</protein>
<dbReference type="AlphaFoldDB" id="A0A2W1LNV1"/>
<dbReference type="Proteomes" id="UP000249522">
    <property type="component" value="Unassembled WGS sequence"/>
</dbReference>
<organism evidence="1 2">
    <name type="scientific">Paenibacillus sambharensis</name>
    <dbReference type="NCBI Taxonomy" id="1803190"/>
    <lineage>
        <taxon>Bacteria</taxon>
        <taxon>Bacillati</taxon>
        <taxon>Bacillota</taxon>
        <taxon>Bacilli</taxon>
        <taxon>Bacillales</taxon>
        <taxon>Paenibacillaceae</taxon>
        <taxon>Paenibacillus</taxon>
    </lineage>
</organism>
<comment type="caution">
    <text evidence="1">The sequence shown here is derived from an EMBL/GenBank/DDBJ whole genome shotgun (WGS) entry which is preliminary data.</text>
</comment>
<accession>A0A2W1LNV1</accession>
<keyword evidence="2" id="KW-1185">Reference proteome</keyword>